<feature type="region of interest" description="Disordered" evidence="1">
    <location>
        <begin position="912"/>
        <end position="998"/>
    </location>
</feature>
<sequence>MGTVCGTYTKHLHCGVRTKGGVRTGRVPMGRGTDKHGGRQDKVPLTRASGTGGGSMSRTDFYTKYLASALVCEHQDRQDRSLPHLMESMKLIDVLNSLIHFVRAYLFSARCAVEYLRHMQNKVPKKYHYLKVVEVVGFAGSTVVEFITCVLEYVVSLDKFILNPHCPWNGELPSQYDDNFIPMQQLARESTMKMAAKLPPGVKFVAQEIALVEVTYVECLLSPKARPANGRPGVSSIVYKQSRVIIEIKDPYLANNLSSPDTITAYSLEDNELWFRHLFSLVSSFAVAIYIINRSWTGSLVDYLAIPMLVAGMIKFAERNWVQYMASSDQFRDSMLPPPDPGPNYAKFMDAYSAKESEGFKINRGPLIETPTEEDPFQSTAAKINNIPDEDILDQAYSSFDTFKKLFADLILSFQDYKNGRSFFHKHSFEVAFQVIEVELGFIYDVLYTKAIVIYSRSGLALFLRLISLSLVACVFCAFLIIRWHNFRETNVIITCALLGGANILEFYEVILFFSSDWTMLWLGRHKNLLVDWINKTIYFLRCWHLVPANKRWSDHMAEYNLLFFCLKEKSATPGQIWKFIREKLKRFRYKSKAVPAELKELIFKLLTEKSMSAKNIKECKQLCAFRGSPVLEIMDCLDQLGWSVEVEFDQSILIWHIATDICYHLSTNSSSDENSQRKISELRKISKMLSDYMLYLLVMCPFMLPNGIGQIRFQDTCAEAIDFLQEYNSITEVYEACTELLQVNTKVMPSEVKGDRSKSVLFDACRLAKTLQNLEIERQWKVVSHVWVEMMSYAATHCRWQYHAKQLTKGGELLTHVSLLMAHLVMNSENLVKIEEELETKCFPNMEIDTTKTLAQINAHFSSKPALSASELGFAVRDQENGVRVSSEGLNGDDVCDVEVSNKTLIVEVEKDFGEHERQDDEKGLGDGDSSELIRDGSDKNEEFDQNGSLESANKSGKDCGDEDNDKGGLEGGTRARGFMVDDGQCEGEGGGDGGRQEMVNCKRAKELIL</sequence>
<feature type="region of interest" description="Disordered" evidence="1">
    <location>
        <begin position="21"/>
        <end position="54"/>
    </location>
</feature>
<evidence type="ECO:0000313" key="4">
    <source>
        <dbReference type="EMBL" id="THG00821.1"/>
    </source>
</evidence>
<keyword evidence="2" id="KW-0472">Membrane</keyword>
<keyword evidence="5" id="KW-1185">Reference proteome</keyword>
<dbReference type="InterPro" id="IPR007658">
    <property type="entry name" value="DUF594"/>
</dbReference>
<gene>
    <name evidence="4" type="ORF">TEA_016883</name>
</gene>
<keyword evidence="2" id="KW-0812">Transmembrane</keyword>
<evidence type="ECO:0000259" key="3">
    <source>
        <dbReference type="Pfam" id="PF13968"/>
    </source>
</evidence>
<evidence type="ECO:0000256" key="2">
    <source>
        <dbReference type="SAM" id="Phobius"/>
    </source>
</evidence>
<protein>
    <recommendedName>
        <fullName evidence="3">DUF4220 domain-containing protein</fullName>
    </recommendedName>
</protein>
<accession>A0A4S4DDT5</accession>
<dbReference type="AlphaFoldDB" id="A0A4S4DDT5"/>
<dbReference type="InterPro" id="IPR025315">
    <property type="entry name" value="DUF4220"/>
</dbReference>
<feature type="transmembrane region" description="Helical" evidence="2">
    <location>
        <begin position="492"/>
        <end position="515"/>
    </location>
</feature>
<feature type="compositionally biased region" description="Basic and acidic residues" evidence="1">
    <location>
        <begin position="912"/>
        <end position="944"/>
    </location>
</feature>
<dbReference type="STRING" id="542762.A0A4S4DDT5"/>
<dbReference type="PANTHER" id="PTHR31325">
    <property type="entry name" value="OS01G0798800 PROTEIN-RELATED"/>
    <property type="match status" value="1"/>
</dbReference>
<feature type="compositionally biased region" description="Polar residues" evidence="1">
    <location>
        <begin position="947"/>
        <end position="956"/>
    </location>
</feature>
<reference evidence="4 5" key="1">
    <citation type="journal article" date="2018" name="Proc. Natl. Acad. Sci. U.S.A.">
        <title>Draft genome sequence of Camellia sinensis var. sinensis provides insights into the evolution of the tea genome and tea quality.</title>
        <authorList>
            <person name="Wei C."/>
            <person name="Yang H."/>
            <person name="Wang S."/>
            <person name="Zhao J."/>
            <person name="Liu C."/>
            <person name="Gao L."/>
            <person name="Xia E."/>
            <person name="Lu Y."/>
            <person name="Tai Y."/>
            <person name="She G."/>
            <person name="Sun J."/>
            <person name="Cao H."/>
            <person name="Tong W."/>
            <person name="Gao Q."/>
            <person name="Li Y."/>
            <person name="Deng W."/>
            <person name="Jiang X."/>
            <person name="Wang W."/>
            <person name="Chen Q."/>
            <person name="Zhang S."/>
            <person name="Li H."/>
            <person name="Wu J."/>
            <person name="Wang P."/>
            <person name="Li P."/>
            <person name="Shi C."/>
            <person name="Zheng F."/>
            <person name="Jian J."/>
            <person name="Huang B."/>
            <person name="Shan D."/>
            <person name="Shi M."/>
            <person name="Fang C."/>
            <person name="Yue Y."/>
            <person name="Li F."/>
            <person name="Li D."/>
            <person name="Wei S."/>
            <person name="Han B."/>
            <person name="Jiang C."/>
            <person name="Yin Y."/>
            <person name="Xia T."/>
            <person name="Zhang Z."/>
            <person name="Bennetzen J.L."/>
            <person name="Zhao S."/>
            <person name="Wan X."/>
        </authorList>
    </citation>
    <scope>NUCLEOTIDE SEQUENCE [LARGE SCALE GENOMIC DNA]</scope>
    <source>
        <strain evidence="5">cv. Shuchazao</strain>
        <tissue evidence="4">Leaf</tissue>
    </source>
</reference>
<dbReference type="Proteomes" id="UP000306102">
    <property type="component" value="Unassembled WGS sequence"/>
</dbReference>
<name>A0A4S4DDT5_CAMSN</name>
<organism evidence="4 5">
    <name type="scientific">Camellia sinensis var. sinensis</name>
    <name type="common">China tea</name>
    <dbReference type="NCBI Taxonomy" id="542762"/>
    <lineage>
        <taxon>Eukaryota</taxon>
        <taxon>Viridiplantae</taxon>
        <taxon>Streptophyta</taxon>
        <taxon>Embryophyta</taxon>
        <taxon>Tracheophyta</taxon>
        <taxon>Spermatophyta</taxon>
        <taxon>Magnoliopsida</taxon>
        <taxon>eudicotyledons</taxon>
        <taxon>Gunneridae</taxon>
        <taxon>Pentapetalae</taxon>
        <taxon>asterids</taxon>
        <taxon>Ericales</taxon>
        <taxon>Theaceae</taxon>
        <taxon>Camellia</taxon>
    </lineage>
</organism>
<evidence type="ECO:0000313" key="5">
    <source>
        <dbReference type="Proteomes" id="UP000306102"/>
    </source>
</evidence>
<feature type="transmembrane region" description="Helical" evidence="2">
    <location>
        <begin position="462"/>
        <end position="486"/>
    </location>
</feature>
<comment type="caution">
    <text evidence="4">The sequence shown here is derived from an EMBL/GenBank/DDBJ whole genome shotgun (WGS) entry which is preliminary data.</text>
</comment>
<evidence type="ECO:0000256" key="1">
    <source>
        <dbReference type="SAM" id="MobiDB-lite"/>
    </source>
</evidence>
<dbReference type="Pfam" id="PF13968">
    <property type="entry name" value="DUF4220"/>
    <property type="match status" value="1"/>
</dbReference>
<dbReference type="EMBL" id="SDRB02011582">
    <property type="protein sequence ID" value="THG00821.1"/>
    <property type="molecule type" value="Genomic_DNA"/>
</dbReference>
<keyword evidence="2" id="KW-1133">Transmembrane helix</keyword>
<feature type="compositionally biased region" description="Basic and acidic residues" evidence="1">
    <location>
        <begin position="32"/>
        <end position="44"/>
    </location>
</feature>
<feature type="domain" description="DUF4220" evidence="3">
    <location>
        <begin position="255"/>
        <end position="563"/>
    </location>
</feature>
<proteinExistence type="predicted"/>
<dbReference type="Pfam" id="PF04578">
    <property type="entry name" value="DUF594"/>
    <property type="match status" value="1"/>
</dbReference>